<dbReference type="SUPFAM" id="SSF53448">
    <property type="entry name" value="Nucleotide-diphospho-sugar transferases"/>
    <property type="match status" value="1"/>
</dbReference>
<name>A0A9P4IN96_9PEZI</name>
<dbReference type="AlphaFoldDB" id="A0A9P4IN96"/>
<dbReference type="Gene3D" id="3.90.550.10">
    <property type="entry name" value="Spore Coat Polysaccharide Biosynthesis Protein SpsA, Chain A"/>
    <property type="match status" value="1"/>
</dbReference>
<dbReference type="InterPro" id="IPR029044">
    <property type="entry name" value="Nucleotide-diphossugar_trans"/>
</dbReference>
<evidence type="ECO:0000313" key="2">
    <source>
        <dbReference type="Proteomes" id="UP000799772"/>
    </source>
</evidence>
<keyword evidence="2" id="KW-1185">Reference proteome</keyword>
<gene>
    <name evidence="1" type="ORF">NA57DRAFT_63070</name>
</gene>
<dbReference type="InterPro" id="IPR050587">
    <property type="entry name" value="GNT1/Glycosyltrans_8"/>
</dbReference>
<protein>
    <submittedName>
        <fullName evidence="1">AlphaN-acetylglucosamine transferase</fullName>
    </submittedName>
</protein>
<dbReference type="OrthoDB" id="2014201at2759"/>
<dbReference type="Proteomes" id="UP000799772">
    <property type="component" value="Unassembled WGS sequence"/>
</dbReference>
<evidence type="ECO:0000313" key="1">
    <source>
        <dbReference type="EMBL" id="KAF2104645.1"/>
    </source>
</evidence>
<reference evidence="1" key="1">
    <citation type="journal article" date="2020" name="Stud. Mycol.">
        <title>101 Dothideomycetes genomes: a test case for predicting lifestyles and emergence of pathogens.</title>
        <authorList>
            <person name="Haridas S."/>
            <person name="Albert R."/>
            <person name="Binder M."/>
            <person name="Bloem J."/>
            <person name="Labutti K."/>
            <person name="Salamov A."/>
            <person name="Andreopoulos B."/>
            <person name="Baker S."/>
            <person name="Barry K."/>
            <person name="Bills G."/>
            <person name="Bluhm B."/>
            <person name="Cannon C."/>
            <person name="Castanera R."/>
            <person name="Culley D."/>
            <person name="Daum C."/>
            <person name="Ezra D."/>
            <person name="Gonzalez J."/>
            <person name="Henrissat B."/>
            <person name="Kuo A."/>
            <person name="Liang C."/>
            <person name="Lipzen A."/>
            <person name="Lutzoni F."/>
            <person name="Magnuson J."/>
            <person name="Mondo S."/>
            <person name="Nolan M."/>
            <person name="Ohm R."/>
            <person name="Pangilinan J."/>
            <person name="Park H.-J."/>
            <person name="Ramirez L."/>
            <person name="Alfaro M."/>
            <person name="Sun H."/>
            <person name="Tritt A."/>
            <person name="Yoshinaga Y."/>
            <person name="Zwiers L.-H."/>
            <person name="Turgeon B."/>
            <person name="Goodwin S."/>
            <person name="Spatafora J."/>
            <person name="Crous P."/>
            <person name="Grigoriev I."/>
        </authorList>
    </citation>
    <scope>NUCLEOTIDE SEQUENCE</scope>
    <source>
        <strain evidence="1">CBS 133067</strain>
    </source>
</reference>
<proteinExistence type="predicted"/>
<comment type="caution">
    <text evidence="1">The sequence shown here is derived from an EMBL/GenBank/DDBJ whole genome shotgun (WGS) entry which is preliminary data.</text>
</comment>
<organism evidence="1 2">
    <name type="scientific">Rhizodiscina lignyota</name>
    <dbReference type="NCBI Taxonomy" id="1504668"/>
    <lineage>
        <taxon>Eukaryota</taxon>
        <taxon>Fungi</taxon>
        <taxon>Dikarya</taxon>
        <taxon>Ascomycota</taxon>
        <taxon>Pezizomycotina</taxon>
        <taxon>Dothideomycetes</taxon>
        <taxon>Pleosporomycetidae</taxon>
        <taxon>Aulographales</taxon>
        <taxon>Rhizodiscinaceae</taxon>
        <taxon>Rhizodiscina</taxon>
    </lineage>
</organism>
<dbReference type="EMBL" id="ML978121">
    <property type="protein sequence ID" value="KAF2104645.1"/>
    <property type="molecule type" value="Genomic_DNA"/>
</dbReference>
<dbReference type="PANTHER" id="PTHR11183">
    <property type="entry name" value="GLYCOGENIN SUBFAMILY MEMBER"/>
    <property type="match status" value="1"/>
</dbReference>
<keyword evidence="1" id="KW-0808">Transferase</keyword>
<sequence length="337" mass="39371">MLARYSPSIHYPFPDTTCPDGQDVDWSRFAYVQYVTNAAYLCNAVMMFESLHRLKAKAGGLMLYPRQWESDENLPRETAQLLRKAKEEYNVDLNPIELVNGGGDPTWAESFTKLLIFNQTQYSRVLLLDSDATVLQPPDELFLMPSAPVAMPRAYWLDRTMSAQLILVEPSDFEWARIEAGIANHTSKEFDMEIVNQLYAEDCIAIPHRRYDLLTGEFRNAPDDHRKYLGSTEEVWDPDKVWNEARYIHFSDWPFPKPWIDGGDKARLDRMPECRKKPGSEAEDCRDQQYWLRLYHDFSHRRLVYPDDFGKVDGSSQDYFGTASPPTIRQWRKFSEW</sequence>
<dbReference type="GO" id="GO:0016740">
    <property type="term" value="F:transferase activity"/>
    <property type="evidence" value="ECO:0007669"/>
    <property type="project" value="UniProtKB-KW"/>
</dbReference>
<accession>A0A9P4IN96</accession>